<dbReference type="CDD" id="cd00531">
    <property type="entry name" value="NTF2_like"/>
    <property type="match status" value="1"/>
</dbReference>
<name>A0A3D9SIX4_9ACTN</name>
<dbReference type="OrthoDB" id="2599042at2"/>
<dbReference type="RefSeq" id="WP_116021597.1">
    <property type="nucleotide sequence ID" value="NZ_QTTT01000001.1"/>
</dbReference>
<comment type="caution">
    <text evidence="2">The sequence shown here is derived from an EMBL/GenBank/DDBJ whole genome shotgun (WGS) entry which is preliminary data.</text>
</comment>
<dbReference type="SUPFAM" id="SSF54427">
    <property type="entry name" value="NTF2-like"/>
    <property type="match status" value="1"/>
</dbReference>
<feature type="domain" description="SnoaL-like" evidence="1">
    <location>
        <begin position="5"/>
        <end position="128"/>
    </location>
</feature>
<dbReference type="InterPro" id="IPR037401">
    <property type="entry name" value="SnoaL-like"/>
</dbReference>
<dbReference type="Pfam" id="PF13577">
    <property type="entry name" value="SnoaL_4"/>
    <property type="match status" value="1"/>
</dbReference>
<organism evidence="2 3">
    <name type="scientific">Thermomonospora umbrina</name>
    <dbReference type="NCBI Taxonomy" id="111806"/>
    <lineage>
        <taxon>Bacteria</taxon>
        <taxon>Bacillati</taxon>
        <taxon>Actinomycetota</taxon>
        <taxon>Actinomycetes</taxon>
        <taxon>Streptosporangiales</taxon>
        <taxon>Thermomonosporaceae</taxon>
        <taxon>Thermomonospora</taxon>
    </lineage>
</organism>
<keyword evidence="3" id="KW-1185">Reference proteome</keyword>
<dbReference type="Gene3D" id="3.10.450.50">
    <property type="match status" value="1"/>
</dbReference>
<protein>
    <submittedName>
        <fullName evidence="2">SnoaL-like protein</fullName>
    </submittedName>
</protein>
<reference evidence="2 3" key="1">
    <citation type="submission" date="2018-08" db="EMBL/GenBank/DDBJ databases">
        <title>Sequencing the genomes of 1000 actinobacteria strains.</title>
        <authorList>
            <person name="Klenk H.-P."/>
        </authorList>
    </citation>
    <scope>NUCLEOTIDE SEQUENCE [LARGE SCALE GENOMIC DNA]</scope>
    <source>
        <strain evidence="2 3">DSM 43927</strain>
    </source>
</reference>
<gene>
    <name evidence="2" type="ORF">DFJ69_1273</name>
</gene>
<dbReference type="InterPro" id="IPR032710">
    <property type="entry name" value="NTF2-like_dom_sf"/>
</dbReference>
<dbReference type="AlphaFoldDB" id="A0A3D9SIX4"/>
<dbReference type="EMBL" id="QTTT01000001">
    <property type="protein sequence ID" value="REE95859.1"/>
    <property type="molecule type" value="Genomic_DNA"/>
</dbReference>
<proteinExistence type="predicted"/>
<sequence>MSGFEDRAAIVETTTRMAWHADRREWDRLKTIFADEVTLDYTSLHGGEPVTLTPGEIVDGWEAGLSGYDATHHMITNQLVTLTGDTAVCTATFQATHRLATPFGSPLWTLGGTYRFDLVRNGDDWRISGLVMTATWADGNQQLAALAAARAADPS</sequence>
<evidence type="ECO:0000259" key="1">
    <source>
        <dbReference type="Pfam" id="PF13577"/>
    </source>
</evidence>
<dbReference type="Proteomes" id="UP000256661">
    <property type="component" value="Unassembled WGS sequence"/>
</dbReference>
<accession>A0A3D9SIX4</accession>
<evidence type="ECO:0000313" key="3">
    <source>
        <dbReference type="Proteomes" id="UP000256661"/>
    </source>
</evidence>
<evidence type="ECO:0000313" key="2">
    <source>
        <dbReference type="EMBL" id="REE95859.1"/>
    </source>
</evidence>